<dbReference type="PANTHER" id="PTHR30620:SF16">
    <property type="entry name" value="LYSOSOMAL BETA GLUCOSIDASE"/>
    <property type="match status" value="1"/>
</dbReference>
<dbReference type="Gene3D" id="3.20.20.300">
    <property type="entry name" value="Glycoside hydrolase, family 3, N-terminal domain"/>
    <property type="match status" value="1"/>
</dbReference>
<dbReference type="Pfam" id="PF01915">
    <property type="entry name" value="Glyco_hydro_3_C"/>
    <property type="match status" value="1"/>
</dbReference>
<dbReference type="GO" id="GO:0016787">
    <property type="term" value="F:hydrolase activity"/>
    <property type="evidence" value="ECO:0007669"/>
    <property type="project" value="UniProtKB-KW"/>
</dbReference>
<feature type="domain" description="Fibronectin type III-like" evidence="7">
    <location>
        <begin position="623"/>
        <end position="692"/>
    </location>
</feature>
<dbReference type="InterPro" id="IPR051915">
    <property type="entry name" value="Cellulose_Degrad_GH3"/>
</dbReference>
<dbReference type="InterPro" id="IPR001764">
    <property type="entry name" value="Glyco_hydro_3_N"/>
</dbReference>
<dbReference type="Pfam" id="PF14310">
    <property type="entry name" value="Fn3-like"/>
    <property type="match status" value="1"/>
</dbReference>
<organism evidence="8 9">
    <name type="scientific">Pelomonas parva</name>
    <dbReference type="NCBI Taxonomy" id="3299032"/>
    <lineage>
        <taxon>Bacteria</taxon>
        <taxon>Pseudomonadati</taxon>
        <taxon>Pseudomonadota</taxon>
        <taxon>Betaproteobacteria</taxon>
        <taxon>Burkholderiales</taxon>
        <taxon>Sphaerotilaceae</taxon>
        <taxon>Roseateles</taxon>
    </lineage>
</organism>
<name>A0ABW7F8M6_9BURK</name>
<dbReference type="InterPro" id="IPR036962">
    <property type="entry name" value="Glyco_hydro_3_N_sf"/>
</dbReference>
<comment type="catalytic activity">
    <reaction evidence="1">
        <text>Hydrolysis of terminal, non-reducing beta-D-glucosyl residues with release of beta-D-glucose.</text>
        <dbReference type="EC" id="3.2.1.21"/>
    </reaction>
</comment>
<dbReference type="RefSeq" id="WP_394483285.1">
    <property type="nucleotide sequence ID" value="NZ_JBIGHV010000010.1"/>
</dbReference>
<evidence type="ECO:0000256" key="6">
    <source>
        <dbReference type="ARBA" id="ARBA00023295"/>
    </source>
</evidence>
<dbReference type="InterPro" id="IPR013783">
    <property type="entry name" value="Ig-like_fold"/>
</dbReference>
<accession>A0ABW7F8M6</accession>
<evidence type="ECO:0000256" key="3">
    <source>
        <dbReference type="ARBA" id="ARBA00012744"/>
    </source>
</evidence>
<dbReference type="PRINTS" id="PR00133">
    <property type="entry name" value="GLHYDRLASE3"/>
</dbReference>
<dbReference type="InterPro" id="IPR036881">
    <property type="entry name" value="Glyco_hydro_3_C_sf"/>
</dbReference>
<evidence type="ECO:0000256" key="1">
    <source>
        <dbReference type="ARBA" id="ARBA00000448"/>
    </source>
</evidence>
<keyword evidence="9" id="KW-1185">Reference proteome</keyword>
<keyword evidence="6" id="KW-0326">Glycosidase</keyword>
<dbReference type="InterPro" id="IPR017853">
    <property type="entry name" value="GH"/>
</dbReference>
<dbReference type="Pfam" id="PF00933">
    <property type="entry name" value="Glyco_hydro_3"/>
    <property type="match status" value="1"/>
</dbReference>
<gene>
    <name evidence="8" type="ORF">ACG00Y_23915</name>
</gene>
<proteinExistence type="inferred from homology"/>
<dbReference type="Gene3D" id="3.40.50.1700">
    <property type="entry name" value="Glycoside hydrolase family 3 C-terminal domain"/>
    <property type="match status" value="1"/>
</dbReference>
<protein>
    <recommendedName>
        <fullName evidence="3">beta-glucosidase</fullName>
        <ecNumber evidence="3">3.2.1.21</ecNumber>
    </recommendedName>
</protein>
<reference evidence="8 9" key="1">
    <citation type="submission" date="2024-08" db="EMBL/GenBank/DDBJ databases">
        <authorList>
            <person name="Lu H."/>
        </authorList>
    </citation>
    <scope>NUCLEOTIDE SEQUENCE [LARGE SCALE GENOMIC DNA]</scope>
    <source>
        <strain evidence="8 9">LYH14W</strain>
    </source>
</reference>
<dbReference type="SMART" id="SM01217">
    <property type="entry name" value="Fn3_like"/>
    <property type="match status" value="1"/>
</dbReference>
<sequence length="705" mass="75566">MSKAQIKEILGEMSLSEKIGQLCQVQPHGRDIDGRIRAGEVGSVINAVGDDAYHFQWLAVEQSRLRIPLLIGRDVIHGFNTIFPIPLGQAASFDPCAVRKAAELAALESATAGVNWTFSPMLDIARDPRWGRIAESFGEDTLLGSIMGCAMVEGYQLAGIAACAKHFVGYGAAEGGRDYSQANITERQLRDTYLPPFQAAVMAGAMSVMTAFNELDGVPMSGHRPLIVDTLKKAWGFDGLVVSDWNSIIEMITHGFARDEAEAAAKALHGGVDMEMASGSFLRHLPLLLESGQIGIEQIDEAVSRVLRIKFELGLFEQPYGRERQMPALAKRLELARSLARDSCVLLKNDGVLPLRDDLQRVAVVGPMADAPGDQLGCWVFDADHGRTTTVLAAIRQRLGEPGVAFEPGLASCRDVGEANFAAAEAAVRGADVAIVCLGEDAGLSGEAHCRAHLGLPGAQARLLEKLAATGTPVVVVLFTGRPLVLAPTLQSAGALLLAWHPGSEGGPAITDLLFGESPSGRLPVSMPRSEGQIPVYYGHKNTGRPPSPNAPSIPSGTPLDPTHFCAAYLDEDHRPLFPFGFGLSYTRFEYDAPQVKNEVVPLNGVLLASVRVTNVGAFSGTETVQLYVRDLCASVTRPVTELKAFKRITLSSGQCETVEFEVPVHHLSFHDAAYHLSVEPGDFHLWLTGDSASGTSVSFRIAPQ</sequence>
<dbReference type="PANTHER" id="PTHR30620">
    <property type="entry name" value="PERIPLASMIC BETA-GLUCOSIDASE-RELATED"/>
    <property type="match status" value="1"/>
</dbReference>
<dbReference type="SUPFAM" id="SSF51445">
    <property type="entry name" value="(Trans)glycosidases"/>
    <property type="match status" value="1"/>
</dbReference>
<evidence type="ECO:0000313" key="9">
    <source>
        <dbReference type="Proteomes" id="UP001606210"/>
    </source>
</evidence>
<dbReference type="InterPro" id="IPR026891">
    <property type="entry name" value="Fn3-like"/>
</dbReference>
<evidence type="ECO:0000313" key="8">
    <source>
        <dbReference type="EMBL" id="MFG6432982.1"/>
    </source>
</evidence>
<dbReference type="SUPFAM" id="SSF52279">
    <property type="entry name" value="Beta-D-glucan exohydrolase, C-terminal domain"/>
    <property type="match status" value="1"/>
</dbReference>
<keyword evidence="5 8" id="KW-0378">Hydrolase</keyword>
<evidence type="ECO:0000256" key="2">
    <source>
        <dbReference type="ARBA" id="ARBA00005336"/>
    </source>
</evidence>
<evidence type="ECO:0000259" key="7">
    <source>
        <dbReference type="SMART" id="SM01217"/>
    </source>
</evidence>
<comment type="caution">
    <text evidence="8">The sequence shown here is derived from an EMBL/GenBank/DDBJ whole genome shotgun (WGS) entry which is preliminary data.</text>
</comment>
<comment type="similarity">
    <text evidence="2">Belongs to the glycosyl hydrolase 3 family.</text>
</comment>
<dbReference type="Proteomes" id="UP001606210">
    <property type="component" value="Unassembled WGS sequence"/>
</dbReference>
<evidence type="ECO:0000256" key="4">
    <source>
        <dbReference type="ARBA" id="ARBA00022729"/>
    </source>
</evidence>
<dbReference type="EC" id="3.2.1.21" evidence="3"/>
<dbReference type="EMBL" id="JBIGHV010000010">
    <property type="protein sequence ID" value="MFG6432982.1"/>
    <property type="molecule type" value="Genomic_DNA"/>
</dbReference>
<dbReference type="InterPro" id="IPR002772">
    <property type="entry name" value="Glyco_hydro_3_C"/>
</dbReference>
<dbReference type="Gene3D" id="2.60.40.10">
    <property type="entry name" value="Immunoglobulins"/>
    <property type="match status" value="1"/>
</dbReference>
<keyword evidence="4" id="KW-0732">Signal</keyword>
<evidence type="ECO:0000256" key="5">
    <source>
        <dbReference type="ARBA" id="ARBA00022801"/>
    </source>
</evidence>